<evidence type="ECO:0000313" key="2">
    <source>
        <dbReference type="Proteomes" id="UP000440668"/>
    </source>
</evidence>
<proteinExistence type="predicted"/>
<reference evidence="1 2" key="1">
    <citation type="submission" date="2019-11" db="EMBL/GenBank/DDBJ databases">
        <title>Cellulosimicrobium composti sp. nov. isolated from a compost.</title>
        <authorList>
            <person name="Yang Y."/>
        </authorList>
    </citation>
    <scope>NUCLEOTIDE SEQUENCE [LARGE SCALE GENOMIC DNA]</scope>
    <source>
        <strain evidence="1 2">BIT-GX5</strain>
    </source>
</reference>
<accession>A0A6N7ZP04</accession>
<name>A0A6N7ZP04_9MICO</name>
<dbReference type="Proteomes" id="UP000440668">
    <property type="component" value="Unassembled WGS sequence"/>
</dbReference>
<dbReference type="AlphaFoldDB" id="A0A6N7ZP04"/>
<sequence>MLQYAVRVSAVDALRLEGEYVSISCADLDVAHGADELMRGSDRIGVVLDA</sequence>
<evidence type="ECO:0000313" key="1">
    <source>
        <dbReference type="EMBL" id="MTG91023.1"/>
    </source>
</evidence>
<organism evidence="1 2">
    <name type="scientific">Cellulosimicrobium composti</name>
    <dbReference type="NCBI Taxonomy" id="2672572"/>
    <lineage>
        <taxon>Bacteria</taxon>
        <taxon>Bacillati</taxon>
        <taxon>Actinomycetota</taxon>
        <taxon>Actinomycetes</taxon>
        <taxon>Micrococcales</taxon>
        <taxon>Promicromonosporaceae</taxon>
        <taxon>Cellulosimicrobium</taxon>
    </lineage>
</organism>
<dbReference type="EMBL" id="WMKA01000096">
    <property type="protein sequence ID" value="MTG91023.1"/>
    <property type="molecule type" value="Genomic_DNA"/>
</dbReference>
<protein>
    <submittedName>
        <fullName evidence="1">Uncharacterized protein</fullName>
    </submittedName>
</protein>
<comment type="caution">
    <text evidence="1">The sequence shown here is derived from an EMBL/GenBank/DDBJ whole genome shotgun (WGS) entry which is preliminary data.</text>
</comment>
<gene>
    <name evidence="1" type="ORF">GJV82_19085</name>
</gene>